<dbReference type="EMBL" id="GBXM01014647">
    <property type="protein sequence ID" value="JAH93930.1"/>
    <property type="molecule type" value="Transcribed_RNA"/>
</dbReference>
<accession>A0A0E9WWD1</accession>
<reference evidence="1" key="1">
    <citation type="submission" date="2014-11" db="EMBL/GenBank/DDBJ databases">
        <authorList>
            <person name="Amaro Gonzalez C."/>
        </authorList>
    </citation>
    <scope>NUCLEOTIDE SEQUENCE</scope>
</reference>
<sequence>MAIHYNFCTSHDVHTFLVFCAVSTSFTRRVFCAIIQTHLTLRCQKGYFQFSLTNTTNF</sequence>
<dbReference type="AlphaFoldDB" id="A0A0E9WWD1"/>
<name>A0A0E9WWD1_ANGAN</name>
<organism evidence="1">
    <name type="scientific">Anguilla anguilla</name>
    <name type="common">European freshwater eel</name>
    <name type="synonym">Muraena anguilla</name>
    <dbReference type="NCBI Taxonomy" id="7936"/>
    <lineage>
        <taxon>Eukaryota</taxon>
        <taxon>Metazoa</taxon>
        <taxon>Chordata</taxon>
        <taxon>Craniata</taxon>
        <taxon>Vertebrata</taxon>
        <taxon>Euteleostomi</taxon>
        <taxon>Actinopterygii</taxon>
        <taxon>Neopterygii</taxon>
        <taxon>Teleostei</taxon>
        <taxon>Anguilliformes</taxon>
        <taxon>Anguillidae</taxon>
        <taxon>Anguilla</taxon>
    </lineage>
</organism>
<reference evidence="1" key="2">
    <citation type="journal article" date="2015" name="Fish Shellfish Immunol.">
        <title>Early steps in the European eel (Anguilla anguilla)-Vibrio vulnificus interaction in the gills: Role of the RtxA13 toxin.</title>
        <authorList>
            <person name="Callol A."/>
            <person name="Pajuelo D."/>
            <person name="Ebbesson L."/>
            <person name="Teles M."/>
            <person name="MacKenzie S."/>
            <person name="Amaro C."/>
        </authorList>
    </citation>
    <scope>NUCLEOTIDE SEQUENCE</scope>
</reference>
<evidence type="ECO:0000313" key="1">
    <source>
        <dbReference type="EMBL" id="JAH93930.1"/>
    </source>
</evidence>
<proteinExistence type="predicted"/>
<protein>
    <submittedName>
        <fullName evidence="1">Uncharacterized protein</fullName>
    </submittedName>
</protein>